<dbReference type="GO" id="GO:0008124">
    <property type="term" value="F:4-alpha-hydroxytetrahydrobiopterin dehydratase activity"/>
    <property type="evidence" value="ECO:0007669"/>
    <property type="project" value="UniProtKB-EC"/>
</dbReference>
<dbReference type="EC" id="4.2.1.96" evidence="3"/>
<name>A0A4R5VR37_9BACI</name>
<dbReference type="NCBIfam" id="NF002017">
    <property type="entry name" value="PRK00823.1-2"/>
    <property type="match status" value="1"/>
</dbReference>
<dbReference type="PANTHER" id="PTHR12599:SF0">
    <property type="entry name" value="PTERIN-4-ALPHA-CARBINOLAMINE DEHYDRATASE"/>
    <property type="match status" value="1"/>
</dbReference>
<protein>
    <recommendedName>
        <fullName evidence="3">4a-hydroxytetrahydrobiopterin dehydratase</fullName>
        <ecNumber evidence="3">4.2.1.96</ecNumber>
    </recommendedName>
</protein>
<sequence>MEKLNDQEIQEKLTTIQSWKLTDTKWIERKYRFNEYLNGVEFVQQVANLSEKVNHHPFISIDYKMVTLRITSWHAKGLTALDFDLAKKYDELFLQIKR</sequence>
<dbReference type="AlphaFoldDB" id="A0A4R5VR37"/>
<dbReference type="InterPro" id="IPR001533">
    <property type="entry name" value="Pterin_deHydtase"/>
</dbReference>
<gene>
    <name evidence="5" type="ORF">E2K98_14550</name>
</gene>
<proteinExistence type="inferred from homology"/>
<comment type="similarity">
    <text evidence="2">Belongs to the pterin-4-alpha-carbinolamine dehydratase family.</text>
</comment>
<dbReference type="EMBL" id="SMYO01000006">
    <property type="protein sequence ID" value="TDK60934.1"/>
    <property type="molecule type" value="Genomic_DNA"/>
</dbReference>
<dbReference type="GO" id="GO:0006729">
    <property type="term" value="P:tetrahydrobiopterin biosynthetic process"/>
    <property type="evidence" value="ECO:0007669"/>
    <property type="project" value="InterPro"/>
</dbReference>
<comment type="caution">
    <text evidence="5">The sequence shown here is derived from an EMBL/GenBank/DDBJ whole genome shotgun (WGS) entry which is preliminary data.</text>
</comment>
<accession>A0A4R5VR37</accession>
<dbReference type="PANTHER" id="PTHR12599">
    <property type="entry name" value="PTERIN-4-ALPHA-CARBINOLAMINE DEHYDRATASE"/>
    <property type="match status" value="1"/>
</dbReference>
<dbReference type="Gene3D" id="3.30.1360.20">
    <property type="entry name" value="Transcriptional coactivator/pterin dehydratase"/>
    <property type="match status" value="1"/>
</dbReference>
<evidence type="ECO:0000256" key="4">
    <source>
        <dbReference type="ARBA" id="ARBA00023239"/>
    </source>
</evidence>
<dbReference type="RefSeq" id="WP_133335266.1">
    <property type="nucleotide sequence ID" value="NZ_SMYO01000006.1"/>
</dbReference>
<evidence type="ECO:0000313" key="6">
    <source>
        <dbReference type="Proteomes" id="UP000295132"/>
    </source>
</evidence>
<comment type="catalytic activity">
    <reaction evidence="1">
        <text>(4aS,6R)-4a-hydroxy-L-erythro-5,6,7,8-tetrahydrobiopterin = (6R)-L-erythro-6,7-dihydrobiopterin + H2O</text>
        <dbReference type="Rhea" id="RHEA:11920"/>
        <dbReference type="ChEBI" id="CHEBI:15377"/>
        <dbReference type="ChEBI" id="CHEBI:15642"/>
        <dbReference type="ChEBI" id="CHEBI:43120"/>
        <dbReference type="EC" id="4.2.1.96"/>
    </reaction>
</comment>
<evidence type="ECO:0000256" key="3">
    <source>
        <dbReference type="ARBA" id="ARBA00013252"/>
    </source>
</evidence>
<evidence type="ECO:0000256" key="1">
    <source>
        <dbReference type="ARBA" id="ARBA00001554"/>
    </source>
</evidence>
<keyword evidence="4 5" id="KW-0456">Lyase</keyword>
<organism evidence="5 6">
    <name type="scientific">Bacillus salipaludis</name>
    <dbReference type="NCBI Taxonomy" id="2547811"/>
    <lineage>
        <taxon>Bacteria</taxon>
        <taxon>Bacillati</taxon>
        <taxon>Bacillota</taxon>
        <taxon>Bacilli</taxon>
        <taxon>Bacillales</taxon>
        <taxon>Bacillaceae</taxon>
        <taxon>Bacillus</taxon>
    </lineage>
</organism>
<dbReference type="Pfam" id="PF01329">
    <property type="entry name" value="Pterin_4a"/>
    <property type="match status" value="1"/>
</dbReference>
<reference evidence="5 6" key="1">
    <citation type="submission" date="2019-03" db="EMBL/GenBank/DDBJ databases">
        <title>Bacillus niacini sp. nov. a Nicotinate-Metabolizing Mesophile Isolated from Soil.</title>
        <authorList>
            <person name="Zhang G."/>
        </authorList>
    </citation>
    <scope>NUCLEOTIDE SEQUENCE [LARGE SCALE GENOMIC DNA]</scope>
    <source>
        <strain evidence="5 6">WN066</strain>
    </source>
</reference>
<evidence type="ECO:0000256" key="2">
    <source>
        <dbReference type="ARBA" id="ARBA00006472"/>
    </source>
</evidence>
<dbReference type="Proteomes" id="UP000295132">
    <property type="component" value="Unassembled WGS sequence"/>
</dbReference>
<dbReference type="InterPro" id="IPR036428">
    <property type="entry name" value="PCD_sf"/>
</dbReference>
<dbReference type="SUPFAM" id="SSF55248">
    <property type="entry name" value="PCD-like"/>
    <property type="match status" value="1"/>
</dbReference>
<dbReference type="CDD" id="cd00488">
    <property type="entry name" value="PCD_DCoH"/>
    <property type="match status" value="1"/>
</dbReference>
<evidence type="ECO:0000313" key="5">
    <source>
        <dbReference type="EMBL" id="TDK60934.1"/>
    </source>
</evidence>